<dbReference type="PROSITE" id="PS50188">
    <property type="entry name" value="B302_SPRY"/>
    <property type="match status" value="1"/>
</dbReference>
<dbReference type="InterPro" id="IPR037353">
    <property type="entry name" value="ASH2"/>
</dbReference>
<comment type="similarity">
    <text evidence="3">Belongs to the cclA family.</text>
</comment>
<feature type="region of interest" description="Disordered" evidence="4">
    <location>
        <begin position="318"/>
        <end position="342"/>
    </location>
</feature>
<dbReference type="InterPro" id="IPR003877">
    <property type="entry name" value="SPRY_dom"/>
</dbReference>
<dbReference type="CDD" id="cd12872">
    <property type="entry name" value="SPRY_Ash2"/>
    <property type="match status" value="1"/>
</dbReference>
<dbReference type="GO" id="GO:0048188">
    <property type="term" value="C:Set1C/COMPASS complex"/>
    <property type="evidence" value="ECO:0007669"/>
    <property type="project" value="InterPro"/>
</dbReference>
<evidence type="ECO:0000313" key="7">
    <source>
        <dbReference type="Proteomes" id="UP000095085"/>
    </source>
</evidence>
<dbReference type="OrthoDB" id="10266026at2759"/>
<name>A0A1E4RL53_9ASCO</name>
<dbReference type="Gene3D" id="2.60.120.920">
    <property type="match status" value="1"/>
</dbReference>
<accession>A0A1E4RL53</accession>
<dbReference type="PANTHER" id="PTHR10598">
    <property type="entry name" value="SET1/ASH2 HISTONE METHYLTRANSFERASE COMPLEX SUBUNIT ASH2"/>
    <property type="match status" value="1"/>
</dbReference>
<dbReference type="InterPro" id="IPR001870">
    <property type="entry name" value="B30.2/SPRY"/>
</dbReference>
<dbReference type="RefSeq" id="XP_020077023.1">
    <property type="nucleotide sequence ID" value="XM_020219650.1"/>
</dbReference>
<evidence type="ECO:0000256" key="1">
    <source>
        <dbReference type="ARBA" id="ARBA00004123"/>
    </source>
</evidence>
<proteinExistence type="inferred from homology"/>
<feature type="compositionally biased region" description="Basic and acidic residues" evidence="4">
    <location>
        <begin position="29"/>
        <end position="50"/>
    </location>
</feature>
<organism evidence="6 7">
    <name type="scientific">Hyphopichia burtonii NRRL Y-1933</name>
    <dbReference type="NCBI Taxonomy" id="984485"/>
    <lineage>
        <taxon>Eukaryota</taxon>
        <taxon>Fungi</taxon>
        <taxon>Dikarya</taxon>
        <taxon>Ascomycota</taxon>
        <taxon>Saccharomycotina</taxon>
        <taxon>Pichiomycetes</taxon>
        <taxon>Debaryomycetaceae</taxon>
        <taxon>Hyphopichia</taxon>
    </lineage>
</organism>
<dbReference type="SUPFAM" id="SSF49899">
    <property type="entry name" value="Concanavalin A-like lectins/glucanases"/>
    <property type="match status" value="1"/>
</dbReference>
<protein>
    <recommendedName>
        <fullName evidence="5">B30.2/SPRY domain-containing protein</fullName>
    </recommendedName>
</protein>
<reference evidence="7" key="1">
    <citation type="submission" date="2016-05" db="EMBL/GenBank/DDBJ databases">
        <title>Comparative genomics of biotechnologically important yeasts.</title>
        <authorList>
            <consortium name="DOE Joint Genome Institute"/>
            <person name="Riley R."/>
            <person name="Haridas S."/>
            <person name="Wolfe K.H."/>
            <person name="Lopes M.R."/>
            <person name="Hittinger C.T."/>
            <person name="Goker M."/>
            <person name="Salamov A."/>
            <person name="Wisecaver J."/>
            <person name="Long T.M."/>
            <person name="Aerts A.L."/>
            <person name="Barry K."/>
            <person name="Choi C."/>
            <person name="Clum A."/>
            <person name="Coughlan A.Y."/>
            <person name="Deshpande S."/>
            <person name="Douglass A.P."/>
            <person name="Hanson S.J."/>
            <person name="Klenk H.-P."/>
            <person name="Labutti K."/>
            <person name="Lapidus A."/>
            <person name="Lindquist E."/>
            <person name="Lipzen A."/>
            <person name="Meier-Kolthoff J.P."/>
            <person name="Ohm R.A."/>
            <person name="Otillar R.P."/>
            <person name="Pangilinan J."/>
            <person name="Peng Y."/>
            <person name="Rokas A."/>
            <person name="Rosa C.A."/>
            <person name="Scheuner C."/>
            <person name="Sibirny A.A."/>
            <person name="Slot J.C."/>
            <person name="Stielow J.B."/>
            <person name="Sun H."/>
            <person name="Kurtzman C.P."/>
            <person name="Blackwell M."/>
            <person name="Grigoriev I.V."/>
            <person name="Jeffries T.W."/>
        </authorList>
    </citation>
    <scope>NUCLEOTIDE SEQUENCE [LARGE SCALE GENOMIC DNA]</scope>
    <source>
        <strain evidence="7">NRRL Y-1933</strain>
    </source>
</reference>
<keyword evidence="2" id="KW-0539">Nucleus</keyword>
<dbReference type="GeneID" id="30994200"/>
<dbReference type="AlphaFoldDB" id="A0A1E4RL53"/>
<feature type="region of interest" description="Disordered" evidence="4">
    <location>
        <begin position="1"/>
        <end position="79"/>
    </location>
</feature>
<dbReference type="PANTHER" id="PTHR10598:SF0">
    <property type="entry name" value="SET1_ASH2 HISTONE METHYLTRANSFERASE COMPLEX SUBUNIT ASH2"/>
    <property type="match status" value="1"/>
</dbReference>
<evidence type="ECO:0000256" key="2">
    <source>
        <dbReference type="ARBA" id="ARBA00023242"/>
    </source>
</evidence>
<dbReference type="STRING" id="984485.A0A1E4RL53"/>
<evidence type="ECO:0000313" key="6">
    <source>
        <dbReference type="EMBL" id="ODV67956.1"/>
    </source>
</evidence>
<dbReference type="Proteomes" id="UP000095085">
    <property type="component" value="Unassembled WGS sequence"/>
</dbReference>
<feature type="compositionally biased region" description="Basic and acidic residues" evidence="4">
    <location>
        <begin position="64"/>
        <end position="79"/>
    </location>
</feature>
<gene>
    <name evidence="6" type="ORF">HYPBUDRAFT_137906</name>
</gene>
<keyword evidence="7" id="KW-1185">Reference proteome</keyword>
<dbReference type="InterPro" id="IPR043136">
    <property type="entry name" value="B30.2/SPRY_sf"/>
</dbReference>
<evidence type="ECO:0000256" key="3">
    <source>
        <dbReference type="ARBA" id="ARBA00038149"/>
    </source>
</evidence>
<evidence type="ECO:0000256" key="4">
    <source>
        <dbReference type="SAM" id="MobiDB-lite"/>
    </source>
</evidence>
<feature type="compositionally biased region" description="Basic and acidic residues" evidence="4">
    <location>
        <begin position="318"/>
        <end position="334"/>
    </location>
</feature>
<dbReference type="SMART" id="SM00449">
    <property type="entry name" value="SPRY"/>
    <property type="match status" value="1"/>
</dbReference>
<dbReference type="EMBL" id="KV454540">
    <property type="protein sequence ID" value="ODV67956.1"/>
    <property type="molecule type" value="Genomic_DNA"/>
</dbReference>
<sequence>MLNESLVGGSAEPSIEQGESSDTIVPKVESSETIKVESSETIKVESKDGLGPKIESSPGVEAPVSKDSDKKQYSLRSKDKKALEEEKKLQQDQLNKSLLKQKTHNVIVQSRLKPVPFKHLDLYNFGPQQPQISPAFTIGDKGFYQTDDHPFNRRGFKYKPCQPNPIFKSNLYSTTDLSPFKVRISHFDRSNGIAFNKDLDTVSTNQGWRSVRSNVPIREGKYYFEFNIISANDPSTKGHVRVGVARKEASLEAPVGFDGYGYGLRDLNGQKMTLSRPKEFMSLKNDSDLQNFKSNDTIGFLIELPDLKKHREALQRFVNEKQSEKPVKLDESPAKKKRKTKKESGHYDEFKFNLHDNILRDQIPIKYKNALYYEQFEYTPTKQMDHLLNPVTVFGEKAILEEQNNLIHSSQNIPKIPNSKIIVFKNGIEIGCMFEDLYSFLPVKFDDDLIEETISNSKQDQNSNYRNTDDGSLGYYPMLSVFLNGIVGLNPGPDFKYPIKDDLVKPLSDRFDESIVEEWMWDLIDEIELEYLDSFE</sequence>
<feature type="domain" description="B30.2/SPRY" evidence="5">
    <location>
        <begin position="162"/>
        <end position="352"/>
    </location>
</feature>
<comment type="subcellular location">
    <subcellularLocation>
        <location evidence="1">Nucleus</location>
    </subcellularLocation>
</comment>
<evidence type="ECO:0000259" key="5">
    <source>
        <dbReference type="PROSITE" id="PS50188"/>
    </source>
</evidence>
<dbReference type="GO" id="GO:0000976">
    <property type="term" value="F:transcription cis-regulatory region binding"/>
    <property type="evidence" value="ECO:0007669"/>
    <property type="project" value="TreeGrafter"/>
</dbReference>
<dbReference type="InterPro" id="IPR013320">
    <property type="entry name" value="ConA-like_dom_sf"/>
</dbReference>